<feature type="domain" description="Calcineurin-like phosphoesterase" evidence="3">
    <location>
        <begin position="144"/>
        <end position="325"/>
    </location>
</feature>
<keyword evidence="2" id="KW-1133">Transmembrane helix</keyword>
<keyword evidence="2" id="KW-0472">Membrane</keyword>
<evidence type="ECO:0000259" key="4">
    <source>
        <dbReference type="Pfam" id="PF16656"/>
    </source>
</evidence>
<evidence type="ECO:0000256" key="1">
    <source>
        <dbReference type="ARBA" id="ARBA00022729"/>
    </source>
</evidence>
<dbReference type="PANTHER" id="PTHR45867">
    <property type="entry name" value="PURPLE ACID PHOSPHATASE"/>
    <property type="match status" value="1"/>
</dbReference>
<dbReference type="InterPro" id="IPR008963">
    <property type="entry name" value="Purple_acid_Pase-like_N"/>
</dbReference>
<dbReference type="AlphaFoldDB" id="A0A1T2XNC6"/>
<sequence>MHQHKGTIGIIVLILMILAVIFLVEWIKADAKHQPKSIVTTIHGDARTSRAFTWYTVNPNADTVLQLIQGKDPANWNQDQVMTVQGSTTTIETSKGTWQGVHKVTVTGLAPGTEYSYRVGSGKSNEWSDPAQFLTEADDTEAFTFIHITDSQGTTEQDFDLWGKTLNRAFQQFPEARFIVHGGDLTEDPDNEQGWDYFFQKSRTWLQQIPLQPVTGNHEEINEDAERFTSHFIVPDNGAEDSTPGTNYSFDYGNAHITVLNTESNIDGQTEWLRADLAATDKPWKIVAMHRPAYGGNITKNLKDWVKVFDEFQVDLVLQGHNHEYMRSYPLRNGKIVMEEDRPVQHHEGTVYVVTNASGPKFNKQKKEQFYHKVHFQNESQMFAGITIDHRTLTFQAYDVEGNRLDSFVIQHDEE</sequence>
<evidence type="ECO:0000256" key="2">
    <source>
        <dbReference type="SAM" id="Phobius"/>
    </source>
</evidence>
<dbReference type="InterPro" id="IPR003961">
    <property type="entry name" value="FN3_dom"/>
</dbReference>
<dbReference type="SUPFAM" id="SSF49363">
    <property type="entry name" value="Purple acid phosphatase, N-terminal domain"/>
    <property type="match status" value="1"/>
</dbReference>
<feature type="transmembrane region" description="Helical" evidence="2">
    <location>
        <begin position="6"/>
        <end position="27"/>
    </location>
</feature>
<dbReference type="Pfam" id="PF00149">
    <property type="entry name" value="Metallophos"/>
    <property type="match status" value="1"/>
</dbReference>
<dbReference type="CDD" id="cd00063">
    <property type="entry name" value="FN3"/>
    <property type="match status" value="1"/>
</dbReference>
<dbReference type="STRING" id="1324314.BVG16_02685"/>
<evidence type="ECO:0000259" key="3">
    <source>
        <dbReference type="Pfam" id="PF00149"/>
    </source>
</evidence>
<dbReference type="Pfam" id="PF16656">
    <property type="entry name" value="Pur_ac_phosph_N"/>
    <property type="match status" value="1"/>
</dbReference>
<comment type="caution">
    <text evidence="5">The sequence shown here is derived from an EMBL/GenBank/DDBJ whole genome shotgun (WGS) entry which is preliminary data.</text>
</comment>
<dbReference type="GO" id="GO:0003993">
    <property type="term" value="F:acid phosphatase activity"/>
    <property type="evidence" value="ECO:0007669"/>
    <property type="project" value="InterPro"/>
</dbReference>
<evidence type="ECO:0000313" key="5">
    <source>
        <dbReference type="EMBL" id="OPA81246.1"/>
    </source>
</evidence>
<name>A0A1T2XNC6_9BACL</name>
<evidence type="ECO:0000313" key="6">
    <source>
        <dbReference type="Proteomes" id="UP000190188"/>
    </source>
</evidence>
<dbReference type="RefSeq" id="WP_078496978.1">
    <property type="nucleotide sequence ID" value="NZ_MSZX01000001.1"/>
</dbReference>
<dbReference type="GO" id="GO:0046872">
    <property type="term" value="F:metal ion binding"/>
    <property type="evidence" value="ECO:0007669"/>
    <property type="project" value="InterPro"/>
</dbReference>
<keyword evidence="1" id="KW-0732">Signal</keyword>
<dbReference type="InterPro" id="IPR029052">
    <property type="entry name" value="Metallo-depent_PP-like"/>
</dbReference>
<accession>A0A1T2XNC6</accession>
<gene>
    <name evidence="5" type="ORF">BVG16_02685</name>
</gene>
<dbReference type="InterPro" id="IPR004843">
    <property type="entry name" value="Calcineurin-like_PHP"/>
</dbReference>
<dbReference type="EMBL" id="MSZX01000001">
    <property type="protein sequence ID" value="OPA81246.1"/>
    <property type="molecule type" value="Genomic_DNA"/>
</dbReference>
<dbReference type="Gene3D" id="3.60.21.10">
    <property type="match status" value="1"/>
</dbReference>
<dbReference type="OrthoDB" id="9809781at2"/>
<dbReference type="SUPFAM" id="SSF56300">
    <property type="entry name" value="Metallo-dependent phosphatases"/>
    <property type="match status" value="1"/>
</dbReference>
<keyword evidence="2" id="KW-0812">Transmembrane</keyword>
<dbReference type="Proteomes" id="UP000190188">
    <property type="component" value="Unassembled WGS sequence"/>
</dbReference>
<feature type="domain" description="Purple acid phosphatase N-terminal" evidence="4">
    <location>
        <begin position="35"/>
        <end position="135"/>
    </location>
</feature>
<organism evidence="5 6">
    <name type="scientific">Paenibacillus selenitireducens</name>
    <dbReference type="NCBI Taxonomy" id="1324314"/>
    <lineage>
        <taxon>Bacteria</taxon>
        <taxon>Bacillati</taxon>
        <taxon>Bacillota</taxon>
        <taxon>Bacilli</taxon>
        <taxon>Bacillales</taxon>
        <taxon>Paenibacillaceae</taxon>
        <taxon>Paenibacillus</taxon>
    </lineage>
</organism>
<reference evidence="5 6" key="1">
    <citation type="submission" date="2017-01" db="EMBL/GenBank/DDBJ databases">
        <title>Genome analysis of Paenibacillus selenitrireducens ES3-24.</title>
        <authorList>
            <person name="Xu D."/>
            <person name="Yao R."/>
            <person name="Zheng S."/>
        </authorList>
    </citation>
    <scope>NUCLEOTIDE SEQUENCE [LARGE SCALE GENOMIC DNA]</scope>
    <source>
        <strain evidence="5 6">ES3-24</strain>
    </source>
</reference>
<dbReference type="InterPro" id="IPR015914">
    <property type="entry name" value="PAPs_N"/>
</dbReference>
<dbReference type="PANTHER" id="PTHR45867:SF3">
    <property type="entry name" value="ACID PHOSPHATASE TYPE 7"/>
    <property type="match status" value="1"/>
</dbReference>
<protein>
    <submittedName>
        <fullName evidence="5">Metallophosphoesterase</fullName>
    </submittedName>
</protein>
<keyword evidence="6" id="KW-1185">Reference proteome</keyword>
<dbReference type="Gene3D" id="2.60.40.380">
    <property type="entry name" value="Purple acid phosphatase-like, N-terminal"/>
    <property type="match status" value="1"/>
</dbReference>
<proteinExistence type="predicted"/>